<dbReference type="GO" id="GO:0008233">
    <property type="term" value="F:peptidase activity"/>
    <property type="evidence" value="ECO:0007669"/>
    <property type="project" value="UniProtKB-KW"/>
</dbReference>
<evidence type="ECO:0000256" key="1">
    <source>
        <dbReference type="ARBA" id="ARBA00022612"/>
    </source>
</evidence>
<protein>
    <recommendedName>
        <fullName evidence="4">Prohead serine protease domain-containing protein</fullName>
    </recommendedName>
</protein>
<evidence type="ECO:0000259" key="4">
    <source>
        <dbReference type="Pfam" id="PF04586"/>
    </source>
</evidence>
<proteinExistence type="predicted"/>
<feature type="domain" description="Prohead serine protease" evidence="4">
    <location>
        <begin position="43"/>
        <end position="180"/>
    </location>
</feature>
<evidence type="ECO:0000256" key="3">
    <source>
        <dbReference type="ARBA" id="ARBA00022801"/>
    </source>
</evidence>
<evidence type="ECO:0000313" key="6">
    <source>
        <dbReference type="Proteomes" id="UP000283993"/>
    </source>
</evidence>
<dbReference type="InterPro" id="IPR054613">
    <property type="entry name" value="Peptidase_S78_dom"/>
</dbReference>
<name>A0A423PIZ8_9GAMM</name>
<organism evidence="5 6">
    <name type="scientific">Salinisphaera orenii MK-B5</name>
    <dbReference type="NCBI Taxonomy" id="856730"/>
    <lineage>
        <taxon>Bacteria</taxon>
        <taxon>Pseudomonadati</taxon>
        <taxon>Pseudomonadota</taxon>
        <taxon>Gammaproteobacteria</taxon>
        <taxon>Salinisphaerales</taxon>
        <taxon>Salinisphaeraceae</taxon>
        <taxon>Salinisphaera</taxon>
    </lineage>
</organism>
<dbReference type="RefSeq" id="WP_123631654.1">
    <property type="nucleotide sequence ID" value="NZ_AYKH01000031.1"/>
</dbReference>
<evidence type="ECO:0000256" key="2">
    <source>
        <dbReference type="ARBA" id="ARBA00022670"/>
    </source>
</evidence>
<keyword evidence="6" id="KW-1185">Reference proteome</keyword>
<sequence>MLFAAPDGSLEVRAESDGSRTLRGRFPYNSLATLSDGGRRGRPRKEKFASHAFQYSVNAEVDIRLLVGHDWAKPLASRATQSLALDDSAEALTFEANIAPEVADTSHFKDAMALLAAGLAVGISPGFRIPPERTVDNAETVEEEDPSEGQALIRTVHEAILFELSLVTNPAYEESSVEARSWQPNPSGWNRRNLAALERALLHL</sequence>
<dbReference type="Proteomes" id="UP000283993">
    <property type="component" value="Unassembled WGS sequence"/>
</dbReference>
<dbReference type="EMBL" id="AYKH01000031">
    <property type="protein sequence ID" value="ROO25557.1"/>
    <property type="molecule type" value="Genomic_DNA"/>
</dbReference>
<keyword evidence="1" id="KW-1188">Viral release from host cell</keyword>
<evidence type="ECO:0000313" key="5">
    <source>
        <dbReference type="EMBL" id="ROO25557.1"/>
    </source>
</evidence>
<reference evidence="5 6" key="1">
    <citation type="submission" date="2013-10" db="EMBL/GenBank/DDBJ databases">
        <title>Salinisphaera orenii MK-B5 Genome Sequencing.</title>
        <authorList>
            <person name="Lai Q."/>
            <person name="Li C."/>
            <person name="Shao Z."/>
        </authorList>
    </citation>
    <scope>NUCLEOTIDE SEQUENCE [LARGE SCALE GENOMIC DNA]</scope>
    <source>
        <strain evidence="5 6">MK-B5</strain>
    </source>
</reference>
<dbReference type="GO" id="GO:0006508">
    <property type="term" value="P:proteolysis"/>
    <property type="evidence" value="ECO:0007669"/>
    <property type="project" value="UniProtKB-KW"/>
</dbReference>
<accession>A0A423PIZ8</accession>
<dbReference type="Pfam" id="PF04586">
    <property type="entry name" value="Peptidase_S78"/>
    <property type="match status" value="1"/>
</dbReference>
<keyword evidence="3" id="KW-0378">Hydrolase</keyword>
<keyword evidence="2" id="KW-0645">Protease</keyword>
<comment type="caution">
    <text evidence="5">The sequence shown here is derived from an EMBL/GenBank/DDBJ whole genome shotgun (WGS) entry which is preliminary data.</text>
</comment>
<gene>
    <name evidence="5" type="ORF">SAOR_12045</name>
</gene>
<dbReference type="AlphaFoldDB" id="A0A423PIZ8"/>